<evidence type="ECO:0000313" key="2">
    <source>
        <dbReference type="Proteomes" id="UP001595814"/>
    </source>
</evidence>
<dbReference type="SUPFAM" id="SSF54427">
    <property type="entry name" value="NTF2-like"/>
    <property type="match status" value="1"/>
</dbReference>
<comment type="caution">
    <text evidence="1">The sequence shown here is derived from an EMBL/GenBank/DDBJ whole genome shotgun (WGS) entry which is preliminary data.</text>
</comment>
<keyword evidence="2" id="KW-1185">Reference proteome</keyword>
<dbReference type="InterPro" id="IPR032710">
    <property type="entry name" value="NTF2-like_dom_sf"/>
</dbReference>
<dbReference type="EMBL" id="JBHSAW010000004">
    <property type="protein sequence ID" value="MFC4096139.1"/>
    <property type="molecule type" value="Genomic_DNA"/>
</dbReference>
<proteinExistence type="predicted"/>
<dbReference type="Proteomes" id="UP001595814">
    <property type="component" value="Unassembled WGS sequence"/>
</dbReference>
<protein>
    <submittedName>
        <fullName evidence="1">Nuclear transport factor 2 family protein</fullName>
    </submittedName>
</protein>
<name>A0ABV8JTK0_9FLAO</name>
<evidence type="ECO:0000313" key="1">
    <source>
        <dbReference type="EMBL" id="MFC4096139.1"/>
    </source>
</evidence>
<organism evidence="1 2">
    <name type="scientific">Euzebyella saccharophila</name>
    <dbReference type="NCBI Taxonomy" id="679664"/>
    <lineage>
        <taxon>Bacteria</taxon>
        <taxon>Pseudomonadati</taxon>
        <taxon>Bacteroidota</taxon>
        <taxon>Flavobacteriia</taxon>
        <taxon>Flavobacteriales</taxon>
        <taxon>Flavobacteriaceae</taxon>
        <taxon>Euzebyella</taxon>
    </lineage>
</organism>
<accession>A0ABV8JTK0</accession>
<dbReference type="RefSeq" id="WP_192460252.1">
    <property type="nucleotide sequence ID" value="NZ_JACYFJ010000001.1"/>
</dbReference>
<sequence>MVKFACKTTCGNAPKKRFLLEFNKAFAEVVIDFMINSVSDNFEWVLVGDKSIQGKENFKAALETMKAYPSKEMILMNIITHGREAAVQGQLLLNDGSRYSFADIYTFTNAKGTEISRLVSHVIKLE</sequence>
<dbReference type="Gene3D" id="3.10.450.50">
    <property type="match status" value="1"/>
</dbReference>
<gene>
    <name evidence="1" type="ORF">ACFOUT_09645</name>
</gene>
<reference evidence="2" key="1">
    <citation type="journal article" date="2019" name="Int. J. Syst. Evol. Microbiol.">
        <title>The Global Catalogue of Microorganisms (GCM) 10K type strain sequencing project: providing services to taxonomists for standard genome sequencing and annotation.</title>
        <authorList>
            <consortium name="The Broad Institute Genomics Platform"/>
            <consortium name="The Broad Institute Genome Sequencing Center for Infectious Disease"/>
            <person name="Wu L."/>
            <person name="Ma J."/>
        </authorList>
    </citation>
    <scope>NUCLEOTIDE SEQUENCE [LARGE SCALE GENOMIC DNA]</scope>
    <source>
        <strain evidence="2">CECT 7477</strain>
    </source>
</reference>